<accession>A0AA43G284</accession>
<protein>
    <submittedName>
        <fullName evidence="5">TetR/AcrR family transcriptional regulator</fullName>
    </submittedName>
</protein>
<dbReference type="GO" id="GO:0003700">
    <property type="term" value="F:DNA-binding transcription factor activity"/>
    <property type="evidence" value="ECO:0007669"/>
    <property type="project" value="TreeGrafter"/>
</dbReference>
<dbReference type="GO" id="GO:0000976">
    <property type="term" value="F:transcription cis-regulatory region binding"/>
    <property type="evidence" value="ECO:0007669"/>
    <property type="project" value="TreeGrafter"/>
</dbReference>
<keyword evidence="3" id="KW-1133">Transmembrane helix</keyword>
<dbReference type="InterPro" id="IPR009057">
    <property type="entry name" value="Homeodomain-like_sf"/>
</dbReference>
<name>A0AA43G284_VIBSP</name>
<dbReference type="AlphaFoldDB" id="A0AA43G284"/>
<dbReference type="InterPro" id="IPR036271">
    <property type="entry name" value="Tet_transcr_reg_TetR-rel_C_sf"/>
</dbReference>
<organism evidence="5 6">
    <name type="scientific">Vibrio splendidus</name>
    <dbReference type="NCBI Taxonomy" id="29497"/>
    <lineage>
        <taxon>Bacteria</taxon>
        <taxon>Pseudomonadati</taxon>
        <taxon>Pseudomonadota</taxon>
        <taxon>Gammaproteobacteria</taxon>
        <taxon>Vibrionales</taxon>
        <taxon>Vibrionaceae</taxon>
        <taxon>Vibrio</taxon>
    </lineage>
</organism>
<dbReference type="Pfam" id="PF00440">
    <property type="entry name" value="TetR_N"/>
    <property type="match status" value="1"/>
</dbReference>
<dbReference type="EMBL" id="JAKMYX010000184">
    <property type="protein sequence ID" value="MDH5924274.1"/>
    <property type="molecule type" value="Genomic_DNA"/>
</dbReference>
<keyword evidence="3" id="KW-0472">Membrane</keyword>
<dbReference type="SUPFAM" id="SSF46689">
    <property type="entry name" value="Homeodomain-like"/>
    <property type="match status" value="1"/>
</dbReference>
<keyword evidence="1 2" id="KW-0238">DNA-binding</keyword>
<dbReference type="PROSITE" id="PS50977">
    <property type="entry name" value="HTH_TETR_2"/>
    <property type="match status" value="1"/>
</dbReference>
<reference evidence="5" key="1">
    <citation type="submission" date="2022-01" db="EMBL/GenBank/DDBJ databases">
        <title>Vibrio aestuarianus Clade A and Clade B isolates are associated with Pacific oyster (Crassostrea gigas) disease outbreaks across Ireland.</title>
        <authorList>
            <person name="Coyle N."/>
            <person name="O'Toole C."/>
            <person name="Thomas J.C.L."/>
            <person name="Ryder D."/>
            <person name="Cheslett D."/>
            <person name="Feist S."/>
            <person name="Bean T."/>
            <person name="Joseph A."/>
            <person name="Waina A."/>
            <person name="Feil E."/>
            <person name="Verner-Jeffreys D.W."/>
        </authorList>
    </citation>
    <scope>NUCLEOTIDE SEQUENCE</scope>
    <source>
        <strain evidence="5">S/17/14 A</strain>
    </source>
</reference>
<dbReference type="Gene3D" id="1.10.357.10">
    <property type="entry name" value="Tetracycline Repressor, domain 2"/>
    <property type="match status" value="1"/>
</dbReference>
<comment type="caution">
    <text evidence="5">The sequence shown here is derived from an EMBL/GenBank/DDBJ whole genome shotgun (WGS) entry which is preliminary data.</text>
</comment>
<evidence type="ECO:0000256" key="3">
    <source>
        <dbReference type="SAM" id="Phobius"/>
    </source>
</evidence>
<evidence type="ECO:0000313" key="6">
    <source>
        <dbReference type="Proteomes" id="UP001159663"/>
    </source>
</evidence>
<proteinExistence type="predicted"/>
<dbReference type="SUPFAM" id="SSF48498">
    <property type="entry name" value="Tetracyclin repressor-like, C-terminal domain"/>
    <property type="match status" value="1"/>
</dbReference>
<evidence type="ECO:0000259" key="4">
    <source>
        <dbReference type="PROSITE" id="PS50977"/>
    </source>
</evidence>
<feature type="DNA-binding region" description="H-T-H motif" evidence="2">
    <location>
        <begin position="36"/>
        <end position="55"/>
    </location>
</feature>
<dbReference type="Proteomes" id="UP001159663">
    <property type="component" value="Unassembled WGS sequence"/>
</dbReference>
<dbReference type="PANTHER" id="PTHR30055:SF233">
    <property type="entry name" value="REGULATORY PROTEIN TETR"/>
    <property type="match status" value="1"/>
</dbReference>
<evidence type="ECO:0000313" key="5">
    <source>
        <dbReference type="EMBL" id="MDH5924274.1"/>
    </source>
</evidence>
<sequence>MTARKAGRPQQNLDVRQLLIEHARDLFVVQPYDKVSTRLIADRAGVNIAMIRYYFGSKAGLFEAMLRETLRPMQLQMQRLVEESSHENFLDLMRTYYKEMVKVPKFPRLIAQVMNMPPSEVQRELLEKVFLDVAKPAQDVIFEKLVAQGVLRKEMDPKLCRVSYISLMVFPFIAPPPLLAIHGIEINEEFLNRLIEHNIQLMTEGFINTPSPSSVQDQRQ</sequence>
<feature type="domain" description="HTH tetR-type" evidence="4">
    <location>
        <begin position="13"/>
        <end position="73"/>
    </location>
</feature>
<dbReference type="InterPro" id="IPR001647">
    <property type="entry name" value="HTH_TetR"/>
</dbReference>
<evidence type="ECO:0000256" key="1">
    <source>
        <dbReference type="ARBA" id="ARBA00023125"/>
    </source>
</evidence>
<dbReference type="InterPro" id="IPR050109">
    <property type="entry name" value="HTH-type_TetR-like_transc_reg"/>
</dbReference>
<dbReference type="PANTHER" id="PTHR30055">
    <property type="entry name" value="HTH-TYPE TRANSCRIPTIONAL REGULATOR RUTR"/>
    <property type="match status" value="1"/>
</dbReference>
<keyword evidence="3" id="KW-0812">Transmembrane</keyword>
<dbReference type="RefSeq" id="WP_102441793.1">
    <property type="nucleotide sequence ID" value="NZ_CAWQIC010000077.1"/>
</dbReference>
<feature type="transmembrane region" description="Helical" evidence="3">
    <location>
        <begin position="162"/>
        <end position="184"/>
    </location>
</feature>
<gene>
    <name evidence="5" type="ORF">L8R85_25050</name>
</gene>
<evidence type="ECO:0000256" key="2">
    <source>
        <dbReference type="PROSITE-ProRule" id="PRU00335"/>
    </source>
</evidence>